<dbReference type="InterPro" id="IPR021252">
    <property type="entry name" value="DUF2794"/>
</dbReference>
<gene>
    <name evidence="1" type="ORF">GGQ98_002620</name>
</gene>
<evidence type="ECO:0008006" key="3">
    <source>
        <dbReference type="Google" id="ProtNLM"/>
    </source>
</evidence>
<proteinExistence type="predicted"/>
<sequence>MNNITPLFAGRAPTQVTFDRYELNHIMNLYGRMVAAGLWRDYAVDMNREEAVFSAFRRASERPEVRVVKRPELRVRQGQYILLGEAGAVLRRGHELPPLLAPLERKLLKLVDV</sequence>
<protein>
    <recommendedName>
        <fullName evidence="3">DUF2794 domain-containing protein</fullName>
    </recommendedName>
</protein>
<dbReference type="AlphaFoldDB" id="A0A7W7F732"/>
<evidence type="ECO:0000313" key="1">
    <source>
        <dbReference type="EMBL" id="MBB4632991.1"/>
    </source>
</evidence>
<dbReference type="Proteomes" id="UP000566324">
    <property type="component" value="Unassembled WGS sequence"/>
</dbReference>
<keyword evidence="2" id="KW-1185">Reference proteome</keyword>
<reference evidence="1 2" key="1">
    <citation type="submission" date="2020-08" db="EMBL/GenBank/DDBJ databases">
        <title>Genomic Encyclopedia of Type Strains, Phase IV (KMG-IV): sequencing the most valuable type-strain genomes for metagenomic binning, comparative biology and taxonomic classification.</title>
        <authorList>
            <person name="Goeker M."/>
        </authorList>
    </citation>
    <scope>NUCLEOTIDE SEQUENCE [LARGE SCALE GENOMIC DNA]</scope>
    <source>
        <strain evidence="1 2">DSM 17328</strain>
    </source>
</reference>
<name>A0A7W7F732_9SPHN</name>
<dbReference type="EMBL" id="JACHNZ010000031">
    <property type="protein sequence ID" value="MBB4632991.1"/>
    <property type="molecule type" value="Genomic_DNA"/>
</dbReference>
<dbReference type="Pfam" id="PF10984">
    <property type="entry name" value="DUF2794"/>
    <property type="match status" value="1"/>
</dbReference>
<comment type="caution">
    <text evidence="1">The sequence shown here is derived from an EMBL/GenBank/DDBJ whole genome shotgun (WGS) entry which is preliminary data.</text>
</comment>
<organism evidence="1 2">
    <name type="scientific">Sphingosinicella soli</name>
    <dbReference type="NCBI Taxonomy" id="333708"/>
    <lineage>
        <taxon>Bacteria</taxon>
        <taxon>Pseudomonadati</taxon>
        <taxon>Pseudomonadota</taxon>
        <taxon>Alphaproteobacteria</taxon>
        <taxon>Sphingomonadales</taxon>
        <taxon>Sphingosinicellaceae</taxon>
        <taxon>Sphingosinicella</taxon>
    </lineage>
</organism>
<accession>A0A7W7F732</accession>
<evidence type="ECO:0000313" key="2">
    <source>
        <dbReference type="Proteomes" id="UP000566324"/>
    </source>
</evidence>
<dbReference type="RefSeq" id="WP_184070179.1">
    <property type="nucleotide sequence ID" value="NZ_JACHNZ010000031.1"/>
</dbReference>